<dbReference type="KEGG" id="many:MANY_01280"/>
<proteinExistence type="predicted"/>
<gene>
    <name evidence="1" type="ORF">MANY_01280</name>
</gene>
<evidence type="ECO:0000313" key="2">
    <source>
        <dbReference type="Proteomes" id="UP000467249"/>
    </source>
</evidence>
<evidence type="ECO:0000313" key="1">
    <source>
        <dbReference type="EMBL" id="BBZ74791.1"/>
    </source>
</evidence>
<reference evidence="1 2" key="1">
    <citation type="journal article" date="2019" name="Emerg. Microbes Infect.">
        <title>Comprehensive subspecies identification of 175 nontuberculous mycobacteria species based on 7547 genomic profiles.</title>
        <authorList>
            <person name="Matsumoto Y."/>
            <person name="Kinjo T."/>
            <person name="Motooka D."/>
            <person name="Nabeya D."/>
            <person name="Jung N."/>
            <person name="Uechi K."/>
            <person name="Horii T."/>
            <person name="Iida T."/>
            <person name="Fujita J."/>
            <person name="Nakamura S."/>
        </authorList>
    </citation>
    <scope>NUCLEOTIDE SEQUENCE [LARGE SCALE GENOMIC DNA]</scope>
    <source>
        <strain evidence="1 2">JCM 30275</strain>
    </source>
</reference>
<dbReference type="Proteomes" id="UP000467249">
    <property type="component" value="Chromosome"/>
</dbReference>
<sequence length="115" mass="12175">MAVGLMLGFRAAPAEAVEAWECDIMMPAADRIETALNMVSPNGTPFYVAGQLRNALSPLYGLTAPTSVDLRIRSVLVAADIDNSDPYRPASPEQLATDLATARQDLAAVRADCAP</sequence>
<keyword evidence="2" id="KW-1185">Reference proteome</keyword>
<dbReference type="AlphaFoldDB" id="A0A6N4W5R6"/>
<protein>
    <submittedName>
        <fullName evidence="1">Uncharacterized protein</fullName>
    </submittedName>
</protein>
<accession>A0A6N4W5R6</accession>
<name>A0A6N4W5R6_9MYCO</name>
<dbReference type="EMBL" id="AP022620">
    <property type="protein sequence ID" value="BBZ74791.1"/>
    <property type="molecule type" value="Genomic_DNA"/>
</dbReference>
<organism evidence="1 2">
    <name type="scientific">Mycolicibacterium anyangense</name>
    <dbReference type="NCBI Taxonomy" id="1431246"/>
    <lineage>
        <taxon>Bacteria</taxon>
        <taxon>Bacillati</taxon>
        <taxon>Actinomycetota</taxon>
        <taxon>Actinomycetes</taxon>
        <taxon>Mycobacteriales</taxon>
        <taxon>Mycobacteriaceae</taxon>
        <taxon>Mycolicibacterium</taxon>
    </lineage>
</organism>